<dbReference type="Proteomes" id="UP000271162">
    <property type="component" value="Unassembled WGS sequence"/>
</dbReference>
<evidence type="ECO:0000256" key="2">
    <source>
        <dbReference type="SAM" id="MobiDB-lite"/>
    </source>
</evidence>
<evidence type="ECO:0000313" key="3">
    <source>
        <dbReference type="EMBL" id="VDL84744.1"/>
    </source>
</evidence>
<reference evidence="5" key="1">
    <citation type="submission" date="2017-02" db="UniProtKB">
        <authorList>
            <consortium name="WormBaseParasite"/>
        </authorList>
    </citation>
    <scope>IDENTIFICATION</scope>
</reference>
<keyword evidence="4" id="KW-1185">Reference proteome</keyword>
<evidence type="ECO:0000313" key="4">
    <source>
        <dbReference type="Proteomes" id="UP000271162"/>
    </source>
</evidence>
<feature type="coiled-coil region" evidence="1">
    <location>
        <begin position="44"/>
        <end position="75"/>
    </location>
</feature>
<reference evidence="3 4" key="2">
    <citation type="submission" date="2018-11" db="EMBL/GenBank/DDBJ databases">
        <authorList>
            <consortium name="Pathogen Informatics"/>
        </authorList>
    </citation>
    <scope>NUCLEOTIDE SEQUENCE [LARGE SCALE GENOMIC DNA]</scope>
</reference>
<name>A0A0N4YUT5_NIPBR</name>
<proteinExistence type="predicted"/>
<evidence type="ECO:0000256" key="1">
    <source>
        <dbReference type="SAM" id="Coils"/>
    </source>
</evidence>
<dbReference type="AlphaFoldDB" id="A0A0N4YUT5"/>
<keyword evidence="1" id="KW-0175">Coiled coil</keyword>
<evidence type="ECO:0000313" key="5">
    <source>
        <dbReference type="WBParaSite" id="NBR_0002100701-mRNA-1"/>
    </source>
</evidence>
<accession>A0A0N4YUT5</accession>
<dbReference type="WBParaSite" id="NBR_0002100701-mRNA-1">
    <property type="protein sequence ID" value="NBR_0002100701-mRNA-1"/>
    <property type="gene ID" value="NBR_0002100701"/>
</dbReference>
<sequence length="147" mass="16933">MAMKLSGKQSWLTRSGRVLEEAIEKHASIGKEPSGHQAAELQRIREARHDIKFKADQLDKALDNFLNAADEMEAINDDWRTRSEQNINAAQEFSIRAQERLAELSWEIERRSNSGQSKRNQDGPSLPNLAPLPIPKFRGQLWEWDHF</sequence>
<protein>
    <submittedName>
        <fullName evidence="5">Syntaxin-6_N domain-containing protein</fullName>
    </submittedName>
</protein>
<dbReference type="EMBL" id="UYSL01025784">
    <property type="protein sequence ID" value="VDL84744.1"/>
    <property type="molecule type" value="Genomic_DNA"/>
</dbReference>
<organism evidence="5">
    <name type="scientific">Nippostrongylus brasiliensis</name>
    <name type="common">Rat hookworm</name>
    <dbReference type="NCBI Taxonomy" id="27835"/>
    <lineage>
        <taxon>Eukaryota</taxon>
        <taxon>Metazoa</taxon>
        <taxon>Ecdysozoa</taxon>
        <taxon>Nematoda</taxon>
        <taxon>Chromadorea</taxon>
        <taxon>Rhabditida</taxon>
        <taxon>Rhabditina</taxon>
        <taxon>Rhabditomorpha</taxon>
        <taxon>Strongyloidea</taxon>
        <taxon>Heligmosomidae</taxon>
        <taxon>Nippostrongylus</taxon>
    </lineage>
</organism>
<gene>
    <name evidence="3" type="ORF">NBR_LOCUS21006</name>
</gene>
<dbReference type="OMA" id="CLILEQN"/>
<feature type="region of interest" description="Disordered" evidence="2">
    <location>
        <begin position="111"/>
        <end position="132"/>
    </location>
</feature>